<dbReference type="Proteomes" id="UP000254764">
    <property type="component" value="Unassembled WGS sequence"/>
</dbReference>
<gene>
    <name evidence="6" type="primary">azoR</name>
    <name evidence="8" type="ORF">RHIZ70_3360</name>
</gene>
<dbReference type="SUPFAM" id="SSF52218">
    <property type="entry name" value="Flavoproteins"/>
    <property type="match status" value="1"/>
</dbReference>
<comment type="caution">
    <text evidence="6">Lacks conserved residue(s) required for the propagation of feature annotation.</text>
</comment>
<dbReference type="Pfam" id="PF02525">
    <property type="entry name" value="Flavodoxin_2"/>
    <property type="match status" value="1"/>
</dbReference>
<keyword evidence="4 6" id="KW-0520">NAD</keyword>
<sequence>MSSILLVTGSTRGDDSLSNKIARQLADDLSAKAEASTVVERDLARAPLPHIGADFSSAIRLQPEERTAAQAEAIAVSDAAVDELLAADTIIISTGFINFGISSIVKSWVDHVARAGRTFRYSENGPVGLATGKKAYLVIASGGIYSSGPGATLDFAEPYLRSVLTFLGITDIETIRIEGVAYGPEAAEKAISAAEEKARDLARAA</sequence>
<dbReference type="GO" id="GO:0009055">
    <property type="term" value="F:electron transfer activity"/>
    <property type="evidence" value="ECO:0007669"/>
    <property type="project" value="UniProtKB-UniRule"/>
</dbReference>
<comment type="cofactor">
    <cofactor evidence="6">
        <name>FMN</name>
        <dbReference type="ChEBI" id="CHEBI:58210"/>
    </cofactor>
    <text evidence="6">Binds 1 FMN per subunit.</text>
</comment>
<dbReference type="PANTHER" id="PTHR43741:SF4">
    <property type="entry name" value="FMN-DEPENDENT NADH:QUINONE OXIDOREDUCTASE"/>
    <property type="match status" value="1"/>
</dbReference>
<dbReference type="InterPro" id="IPR029039">
    <property type="entry name" value="Flavoprotein-like_sf"/>
</dbReference>
<dbReference type="InterPro" id="IPR050104">
    <property type="entry name" value="FMN-dep_NADH:Q_OxRdtase_AzoR1"/>
</dbReference>
<dbReference type="InterPro" id="IPR003680">
    <property type="entry name" value="Flavodoxin_fold"/>
</dbReference>
<dbReference type="PANTHER" id="PTHR43741">
    <property type="entry name" value="FMN-DEPENDENT NADH-AZOREDUCTASE 1"/>
    <property type="match status" value="1"/>
</dbReference>
<proteinExistence type="inferred from homology"/>
<dbReference type="GO" id="GO:0010181">
    <property type="term" value="F:FMN binding"/>
    <property type="evidence" value="ECO:0007669"/>
    <property type="project" value="UniProtKB-UniRule"/>
</dbReference>
<dbReference type="Gene3D" id="3.40.50.360">
    <property type="match status" value="1"/>
</dbReference>
<feature type="domain" description="Flavodoxin-like fold" evidence="7">
    <location>
        <begin position="3"/>
        <end position="200"/>
    </location>
</feature>
<evidence type="ECO:0000256" key="3">
    <source>
        <dbReference type="ARBA" id="ARBA00023002"/>
    </source>
</evidence>
<reference evidence="9" key="1">
    <citation type="submission" date="2018-07" db="EMBL/GenBank/DDBJ databases">
        <authorList>
            <person name="Peiro R."/>
            <person name="Begona"/>
            <person name="Cbmso G."/>
            <person name="Lopez M."/>
            <person name="Gonzalez S."/>
        </authorList>
    </citation>
    <scope>NUCLEOTIDE SEQUENCE [LARGE SCALE GENOMIC DNA]</scope>
</reference>
<dbReference type="EMBL" id="UEYP01000004">
    <property type="protein sequence ID" value="SSC67652.1"/>
    <property type="molecule type" value="Genomic_DNA"/>
</dbReference>
<dbReference type="InterPro" id="IPR023048">
    <property type="entry name" value="NADH:quinone_OxRdtase_FMN_depd"/>
</dbReference>
<evidence type="ECO:0000256" key="4">
    <source>
        <dbReference type="ARBA" id="ARBA00023027"/>
    </source>
</evidence>
<accession>A0A376AIJ8</accession>
<keyword evidence="1 6" id="KW-0285">Flavoprotein</keyword>
<evidence type="ECO:0000313" key="9">
    <source>
        <dbReference type="Proteomes" id="UP000254764"/>
    </source>
</evidence>
<keyword evidence="3 6" id="KW-0560">Oxidoreductase</keyword>
<comment type="function">
    <text evidence="6">Quinone reductase that provides resistance to thiol-specific stress caused by electrophilic quinones.</text>
</comment>
<dbReference type="HAMAP" id="MF_01216">
    <property type="entry name" value="Azoreductase_type1"/>
    <property type="match status" value="1"/>
</dbReference>
<comment type="catalytic activity">
    <reaction evidence="6">
        <text>2 a quinone + NADH + H(+) = 2 a 1,4-benzosemiquinone + NAD(+)</text>
        <dbReference type="Rhea" id="RHEA:65952"/>
        <dbReference type="ChEBI" id="CHEBI:15378"/>
        <dbReference type="ChEBI" id="CHEBI:57540"/>
        <dbReference type="ChEBI" id="CHEBI:57945"/>
        <dbReference type="ChEBI" id="CHEBI:132124"/>
        <dbReference type="ChEBI" id="CHEBI:134225"/>
    </reaction>
</comment>
<organism evidence="8 9">
    <name type="scientific">Ciceribacter selenitireducens ATCC BAA-1503</name>
    <dbReference type="NCBI Taxonomy" id="1336235"/>
    <lineage>
        <taxon>Bacteria</taxon>
        <taxon>Pseudomonadati</taxon>
        <taxon>Pseudomonadota</taxon>
        <taxon>Alphaproteobacteria</taxon>
        <taxon>Hyphomicrobiales</taxon>
        <taxon>Rhizobiaceae</taxon>
        <taxon>Ciceribacter</taxon>
    </lineage>
</organism>
<comment type="subunit">
    <text evidence="6">Homodimer.</text>
</comment>
<evidence type="ECO:0000256" key="2">
    <source>
        <dbReference type="ARBA" id="ARBA00022643"/>
    </source>
</evidence>
<evidence type="ECO:0000256" key="6">
    <source>
        <dbReference type="HAMAP-Rule" id="MF_01216"/>
    </source>
</evidence>
<evidence type="ECO:0000256" key="5">
    <source>
        <dbReference type="ARBA" id="ARBA00048542"/>
    </source>
</evidence>
<evidence type="ECO:0000259" key="7">
    <source>
        <dbReference type="Pfam" id="PF02525"/>
    </source>
</evidence>
<comment type="function">
    <text evidence="6">Also exhibits azoreductase activity. Catalyzes the reductive cleavage of the azo bond in aromatic azo compounds to the corresponding amines.</text>
</comment>
<dbReference type="RefSeq" id="WP_115670209.1">
    <property type="nucleotide sequence ID" value="NZ_UEYP01000004.1"/>
</dbReference>
<dbReference type="STRING" id="1336235.GCA_000518785_00957"/>
<feature type="binding site" evidence="6">
    <location>
        <begin position="16"/>
        <end position="18"/>
    </location>
    <ligand>
        <name>FMN</name>
        <dbReference type="ChEBI" id="CHEBI:58210"/>
    </ligand>
</feature>
<feature type="binding site" evidence="6">
    <location>
        <position position="10"/>
    </location>
    <ligand>
        <name>FMN</name>
        <dbReference type="ChEBI" id="CHEBI:58210"/>
    </ligand>
</feature>
<keyword evidence="2 6" id="KW-0288">FMN</keyword>
<evidence type="ECO:0000256" key="1">
    <source>
        <dbReference type="ARBA" id="ARBA00022630"/>
    </source>
</evidence>
<dbReference type="EC" id="1.7.1.17" evidence="6"/>
<dbReference type="EC" id="1.6.5.-" evidence="6"/>
<dbReference type="OrthoDB" id="9787136at2"/>
<comment type="similarity">
    <text evidence="6">Belongs to the azoreductase type 1 family.</text>
</comment>
<comment type="catalytic activity">
    <reaction evidence="5">
        <text>N,N-dimethyl-1,4-phenylenediamine + anthranilate + 2 NAD(+) = 2-(4-dimethylaminophenyl)diazenylbenzoate + 2 NADH + 2 H(+)</text>
        <dbReference type="Rhea" id="RHEA:55872"/>
        <dbReference type="ChEBI" id="CHEBI:15378"/>
        <dbReference type="ChEBI" id="CHEBI:15783"/>
        <dbReference type="ChEBI" id="CHEBI:16567"/>
        <dbReference type="ChEBI" id="CHEBI:57540"/>
        <dbReference type="ChEBI" id="CHEBI:57945"/>
        <dbReference type="ChEBI" id="CHEBI:71579"/>
        <dbReference type="EC" id="1.7.1.17"/>
    </reaction>
    <physiologicalReaction direction="right-to-left" evidence="5">
        <dbReference type="Rhea" id="RHEA:55874"/>
    </physiologicalReaction>
</comment>
<keyword evidence="9" id="KW-1185">Reference proteome</keyword>
<protein>
    <recommendedName>
        <fullName evidence="6">FMN dependent NADH:quinone oxidoreductase</fullName>
        <ecNumber evidence="6">1.6.5.-</ecNumber>
    </recommendedName>
    <alternativeName>
        <fullName evidence="6">Azo-dye reductase</fullName>
    </alternativeName>
    <alternativeName>
        <fullName evidence="6">FMN-dependent NADH-azo compound oxidoreductase</fullName>
    </alternativeName>
    <alternativeName>
        <fullName evidence="6">FMN-dependent NADH-azoreductase</fullName>
        <ecNumber evidence="6">1.7.1.17</ecNumber>
    </alternativeName>
</protein>
<dbReference type="GO" id="GO:0016652">
    <property type="term" value="F:oxidoreductase activity, acting on NAD(P)H as acceptor"/>
    <property type="evidence" value="ECO:0007669"/>
    <property type="project" value="UniProtKB-UniRule"/>
</dbReference>
<name>A0A376AIJ8_9HYPH</name>
<evidence type="ECO:0000313" key="8">
    <source>
        <dbReference type="EMBL" id="SSC67652.1"/>
    </source>
</evidence>
<dbReference type="GO" id="GO:0016655">
    <property type="term" value="F:oxidoreductase activity, acting on NAD(P)H, quinone or similar compound as acceptor"/>
    <property type="evidence" value="ECO:0007669"/>
    <property type="project" value="InterPro"/>
</dbReference>
<dbReference type="AlphaFoldDB" id="A0A376AIJ8"/>